<dbReference type="InterPro" id="IPR003737">
    <property type="entry name" value="GlcNAc_PI_deacetylase-related"/>
</dbReference>
<dbReference type="KEGG" id="ela:UCREL1_6684"/>
<dbReference type="eggNOG" id="KOG3332">
    <property type="taxonomic scope" value="Eukaryota"/>
</dbReference>
<dbReference type="OrthoDB" id="440160at2759"/>
<evidence type="ECO:0000256" key="3">
    <source>
        <dbReference type="SAM" id="MobiDB-lite"/>
    </source>
</evidence>
<feature type="compositionally biased region" description="Low complexity" evidence="3">
    <location>
        <begin position="138"/>
        <end position="158"/>
    </location>
</feature>
<dbReference type="Pfam" id="PF02585">
    <property type="entry name" value="PIG-L"/>
    <property type="match status" value="1"/>
</dbReference>
<dbReference type="Gene3D" id="3.40.50.10320">
    <property type="entry name" value="LmbE-like"/>
    <property type="match status" value="1"/>
</dbReference>
<dbReference type="GO" id="GO:0005783">
    <property type="term" value="C:endoplasmic reticulum"/>
    <property type="evidence" value="ECO:0007669"/>
    <property type="project" value="TreeGrafter"/>
</dbReference>
<dbReference type="AlphaFoldDB" id="M7SJ15"/>
<dbReference type="EMBL" id="KB706670">
    <property type="protein sequence ID" value="EMR66334.1"/>
    <property type="molecule type" value="Genomic_DNA"/>
</dbReference>
<evidence type="ECO:0000313" key="5">
    <source>
        <dbReference type="Proteomes" id="UP000012174"/>
    </source>
</evidence>
<organism evidence="4 5">
    <name type="scientific">Eutypa lata (strain UCR-EL1)</name>
    <name type="common">Grapevine dieback disease fungus</name>
    <name type="synonym">Eutypa armeniacae</name>
    <dbReference type="NCBI Taxonomy" id="1287681"/>
    <lineage>
        <taxon>Eukaryota</taxon>
        <taxon>Fungi</taxon>
        <taxon>Dikarya</taxon>
        <taxon>Ascomycota</taxon>
        <taxon>Pezizomycotina</taxon>
        <taxon>Sordariomycetes</taxon>
        <taxon>Xylariomycetidae</taxon>
        <taxon>Xylariales</taxon>
        <taxon>Diatrypaceae</taxon>
        <taxon>Eutypa</taxon>
    </lineage>
</organism>
<dbReference type="InterPro" id="IPR024078">
    <property type="entry name" value="LmbE-like_dom_sf"/>
</dbReference>
<name>M7SJ15_EUTLA</name>
<protein>
    <recommendedName>
        <fullName evidence="2">N-acetylglucosaminylphosphatidylinositol deacetylase</fullName>
        <ecNumber evidence="2">3.5.1.89</ecNumber>
    </recommendedName>
</protein>
<evidence type="ECO:0000256" key="1">
    <source>
        <dbReference type="ARBA" id="ARBA00006066"/>
    </source>
</evidence>
<dbReference type="PANTHER" id="PTHR12993:SF11">
    <property type="entry name" value="N-ACETYLGLUCOSAMINYL-PHOSPHATIDYLINOSITOL DE-N-ACETYLASE"/>
    <property type="match status" value="1"/>
</dbReference>
<dbReference type="SUPFAM" id="SSF102588">
    <property type="entry name" value="LmbE-like"/>
    <property type="match status" value="1"/>
</dbReference>
<dbReference type="STRING" id="1287681.M7SJ15"/>
<feature type="region of interest" description="Disordered" evidence="3">
    <location>
        <begin position="138"/>
        <end position="161"/>
    </location>
</feature>
<dbReference type="OMA" id="YVLESVN"/>
<dbReference type="HOGENOM" id="CLU_034979_0_0_1"/>
<proteinExistence type="inferred from homology"/>
<evidence type="ECO:0000256" key="2">
    <source>
        <dbReference type="ARBA" id="ARBA00012176"/>
    </source>
</evidence>
<dbReference type="PANTHER" id="PTHR12993">
    <property type="entry name" value="N-ACETYLGLUCOSAMINYL-PHOSPHATIDYLINOSITOL DE-N-ACETYLASE-RELATED"/>
    <property type="match status" value="1"/>
</dbReference>
<dbReference type="GO" id="GO:0016020">
    <property type="term" value="C:membrane"/>
    <property type="evidence" value="ECO:0007669"/>
    <property type="project" value="GOC"/>
</dbReference>
<dbReference type="GO" id="GO:0000225">
    <property type="term" value="F:N-acetylglucosaminylphosphatidylinositol deacetylase activity"/>
    <property type="evidence" value="ECO:0007669"/>
    <property type="project" value="UniProtKB-EC"/>
</dbReference>
<comment type="similarity">
    <text evidence="1">Belongs to the PIGL family.</text>
</comment>
<dbReference type="UniPathway" id="UPA00196"/>
<dbReference type="EC" id="3.5.1.89" evidence="2"/>
<keyword evidence="5" id="KW-1185">Reference proteome</keyword>
<reference evidence="5" key="1">
    <citation type="journal article" date="2013" name="Genome Announc.">
        <title>Draft genome sequence of the grapevine dieback fungus Eutypa lata UCR-EL1.</title>
        <authorList>
            <person name="Blanco-Ulate B."/>
            <person name="Rolshausen P.E."/>
            <person name="Cantu D."/>
        </authorList>
    </citation>
    <scope>NUCLEOTIDE SEQUENCE [LARGE SCALE GENOMIC DNA]</scope>
    <source>
        <strain evidence="5">UCR-EL1</strain>
    </source>
</reference>
<sequence>MAPTLPTLAILAVVIPLLYIYTSSVAQTRFPTLRNRSVCLLIAHPDDEAMFFAPSVLALTRPEAGNHVKILCLSTGDADGLGETRRRELQRSGVLLGLRSEEDVLVVDSPDFPDSMTQSWDATKISDLLVSTFTPHLNSSANSSNTTKSSTKQQKQQQEAPTATIDALITFDAGGVSSHPNHISLYHGARTFIQTISRAGWASPVDLYTLTSVPVYRKYAGFVDALSTLLAVLLGGAGLRRRSDRGNPGVLVSMSSLHSGGGARESYGAARRAMTDAHQSQMVWFRWGWIALSRYMYINDLRLERVK</sequence>
<gene>
    <name evidence="4" type="ORF">UCREL1_6684</name>
</gene>
<dbReference type="Proteomes" id="UP000012174">
    <property type="component" value="Unassembled WGS sequence"/>
</dbReference>
<accession>M7SJ15</accession>
<dbReference type="GO" id="GO:0006506">
    <property type="term" value="P:GPI anchor biosynthetic process"/>
    <property type="evidence" value="ECO:0007669"/>
    <property type="project" value="UniProtKB-UniPathway"/>
</dbReference>
<evidence type="ECO:0000313" key="4">
    <source>
        <dbReference type="EMBL" id="EMR66334.1"/>
    </source>
</evidence>